<dbReference type="AlphaFoldDB" id="X1S8A9"/>
<evidence type="ECO:0000256" key="1">
    <source>
        <dbReference type="ARBA" id="ARBA00022801"/>
    </source>
</evidence>
<dbReference type="EMBL" id="BARW01018873">
    <property type="protein sequence ID" value="GAI89188.1"/>
    <property type="molecule type" value="Genomic_DNA"/>
</dbReference>
<dbReference type="PROSITE" id="PS51462">
    <property type="entry name" value="NUDIX"/>
    <property type="match status" value="1"/>
</dbReference>
<evidence type="ECO:0000256" key="2">
    <source>
        <dbReference type="SAM" id="MobiDB-lite"/>
    </source>
</evidence>
<dbReference type="PANTHER" id="PTHR43736:SF1">
    <property type="entry name" value="DIHYDRONEOPTERIN TRIPHOSPHATE DIPHOSPHATASE"/>
    <property type="match status" value="1"/>
</dbReference>
<feature type="region of interest" description="Disordered" evidence="2">
    <location>
        <begin position="1"/>
        <end position="20"/>
    </location>
</feature>
<dbReference type="PRINTS" id="PR00502">
    <property type="entry name" value="NUDIXFAMILY"/>
</dbReference>
<dbReference type="PANTHER" id="PTHR43736">
    <property type="entry name" value="ADP-RIBOSE PYROPHOSPHATASE"/>
    <property type="match status" value="1"/>
</dbReference>
<evidence type="ECO:0000259" key="3">
    <source>
        <dbReference type="PROSITE" id="PS51462"/>
    </source>
</evidence>
<feature type="domain" description="Nudix hydrolase" evidence="3">
    <location>
        <begin position="1"/>
        <end position="104"/>
    </location>
</feature>
<proteinExistence type="predicted"/>
<dbReference type="Gene3D" id="3.90.79.10">
    <property type="entry name" value="Nucleoside Triphosphate Pyrophosphohydrolase"/>
    <property type="match status" value="1"/>
</dbReference>
<dbReference type="GO" id="GO:0016787">
    <property type="term" value="F:hydrolase activity"/>
    <property type="evidence" value="ECO:0007669"/>
    <property type="project" value="UniProtKB-KW"/>
</dbReference>
<protein>
    <recommendedName>
        <fullName evidence="3">Nudix hydrolase domain-containing protein</fullName>
    </recommendedName>
</protein>
<name>X1S8A9_9ZZZZ</name>
<comment type="caution">
    <text evidence="4">The sequence shown here is derived from an EMBL/GenBank/DDBJ whole genome shotgun (WGS) entry which is preliminary data.</text>
</comment>
<dbReference type="InterPro" id="IPR020476">
    <property type="entry name" value="Nudix_hydrolase"/>
</dbReference>
<dbReference type="Pfam" id="PF00293">
    <property type="entry name" value="NUDIX"/>
    <property type="match status" value="1"/>
</dbReference>
<sequence length="108" mass="11989">PFEHCWNLPAGNVESDESPPQAVIREVNEETGLVVEVEELIDVYFFADDPRGNGILVVYKCRSVWGELTASAEGENPTYFEGRDIPGELADGGHDQAILTWKRARVLS</sequence>
<organism evidence="4">
    <name type="scientific">marine sediment metagenome</name>
    <dbReference type="NCBI Taxonomy" id="412755"/>
    <lineage>
        <taxon>unclassified sequences</taxon>
        <taxon>metagenomes</taxon>
        <taxon>ecological metagenomes</taxon>
    </lineage>
</organism>
<dbReference type="InterPro" id="IPR000086">
    <property type="entry name" value="NUDIX_hydrolase_dom"/>
</dbReference>
<dbReference type="PROSITE" id="PS00893">
    <property type="entry name" value="NUDIX_BOX"/>
    <property type="match status" value="1"/>
</dbReference>
<gene>
    <name evidence="4" type="ORF">S12H4_32222</name>
</gene>
<keyword evidence="1" id="KW-0378">Hydrolase</keyword>
<feature type="non-terminal residue" evidence="4">
    <location>
        <position position="1"/>
    </location>
</feature>
<dbReference type="SUPFAM" id="SSF55811">
    <property type="entry name" value="Nudix"/>
    <property type="match status" value="1"/>
</dbReference>
<evidence type="ECO:0000313" key="4">
    <source>
        <dbReference type="EMBL" id="GAI89188.1"/>
    </source>
</evidence>
<dbReference type="InterPro" id="IPR015797">
    <property type="entry name" value="NUDIX_hydrolase-like_dom_sf"/>
</dbReference>
<reference evidence="4" key="1">
    <citation type="journal article" date="2014" name="Front. Microbiol.">
        <title>High frequency of phylogenetically diverse reductive dehalogenase-homologous genes in deep subseafloor sedimentary metagenomes.</title>
        <authorList>
            <person name="Kawai M."/>
            <person name="Futagami T."/>
            <person name="Toyoda A."/>
            <person name="Takaki Y."/>
            <person name="Nishi S."/>
            <person name="Hori S."/>
            <person name="Arai W."/>
            <person name="Tsubouchi T."/>
            <person name="Morono Y."/>
            <person name="Uchiyama I."/>
            <person name="Ito T."/>
            <person name="Fujiyama A."/>
            <person name="Inagaki F."/>
            <person name="Takami H."/>
        </authorList>
    </citation>
    <scope>NUCLEOTIDE SEQUENCE</scope>
    <source>
        <strain evidence="4">Expedition CK06-06</strain>
    </source>
</reference>
<dbReference type="InterPro" id="IPR020084">
    <property type="entry name" value="NUDIX_hydrolase_CS"/>
</dbReference>
<accession>X1S8A9</accession>